<dbReference type="ProteomicsDB" id="195792"/>
<evidence type="ECO:0000256" key="3">
    <source>
        <dbReference type="ARBA" id="ARBA00023157"/>
    </source>
</evidence>
<dbReference type="Araport" id="AT2G19690"/>
<sequence>MMFRTSLMRFAAAFFAIVFVVLVGVARSEECTRTCIAQNCDTLSIRYGKYCGIGHSGCPGEEPCDDLDACCKIHDHCVELNGNQSRIRKSLTAVLNMDLHEKV</sequence>
<evidence type="ECO:0000313" key="8">
    <source>
        <dbReference type="TAIR" id="AT2G19690"/>
    </source>
</evidence>
<comment type="subcellular location">
    <subcellularLocation>
        <location evidence="1">Secreted</location>
    </subcellularLocation>
</comment>
<accession>A0A1P8B2X2</accession>
<dbReference type="SUPFAM" id="SSF48619">
    <property type="entry name" value="Phospholipase A2, PLA2"/>
    <property type="match status" value="1"/>
</dbReference>
<dbReference type="GeneID" id="816488"/>
<reference evidence="7" key="2">
    <citation type="journal article" date="2017" name="Plant J.">
        <title>Araport11: a complete reannotation of the Arabidopsis thaliana reference genome.</title>
        <authorList>
            <person name="Cheng C.Y."/>
            <person name="Krishnakumar V."/>
            <person name="Chan A.P."/>
            <person name="Thibaud-Nissen F."/>
            <person name="Schobel S."/>
            <person name="Town C.D."/>
        </authorList>
    </citation>
    <scope>GENOME REANNOTATION</scope>
    <source>
        <strain evidence="7">cv. Columbia</strain>
    </source>
</reference>
<evidence type="ECO:0000313" key="5">
    <source>
        <dbReference type="Araport" id="AT2G19690"/>
    </source>
</evidence>
<evidence type="ECO:0000256" key="2">
    <source>
        <dbReference type="ARBA" id="ARBA00022525"/>
    </source>
</evidence>
<dbReference type="PANTHER" id="PTHR11716">
    <property type="entry name" value="PHOSPHOLIPASE A2 FAMILY MEMBER"/>
    <property type="match status" value="1"/>
</dbReference>
<dbReference type="GO" id="GO:0005576">
    <property type="term" value="C:extracellular region"/>
    <property type="evidence" value="ECO:0007669"/>
    <property type="project" value="UniProtKB-SubCell"/>
</dbReference>
<dbReference type="Proteomes" id="UP000006548">
    <property type="component" value="Chromosome 2"/>
</dbReference>
<dbReference type="GO" id="GO:0004623">
    <property type="term" value="F:phospholipase A2 activity"/>
    <property type="evidence" value="ECO:0007669"/>
    <property type="project" value="InterPro"/>
</dbReference>
<dbReference type="PANTHER" id="PTHR11716:SF108">
    <property type="entry name" value="PHOSPHOLIPASE A2-BETA"/>
    <property type="match status" value="1"/>
</dbReference>
<proteinExistence type="evidence at protein level"/>
<keyword evidence="7" id="KW-1185">Reference proteome</keyword>
<dbReference type="GO" id="GO:0005509">
    <property type="term" value="F:calcium ion binding"/>
    <property type="evidence" value="ECO:0007669"/>
    <property type="project" value="InterPro"/>
</dbReference>
<dbReference type="InterPro" id="IPR036444">
    <property type="entry name" value="PLipase_A2_dom_sf"/>
</dbReference>
<evidence type="ECO:0000313" key="6">
    <source>
        <dbReference type="EMBL" id="ANM63250.1"/>
    </source>
</evidence>
<name>A0A1P8B2X2_ARATH</name>
<dbReference type="TAIR" id="AT2G19690">
    <property type="gene designation" value="PLA2-BETA"/>
</dbReference>
<dbReference type="GO" id="GO:0016042">
    <property type="term" value="P:lipid catabolic process"/>
    <property type="evidence" value="ECO:0007669"/>
    <property type="project" value="InterPro"/>
</dbReference>
<feature type="signal peptide" evidence="4">
    <location>
        <begin position="1"/>
        <end position="28"/>
    </location>
</feature>
<keyword evidence="3" id="KW-1015">Disulfide bond</keyword>
<keyword evidence="2" id="KW-0964">Secreted</keyword>
<evidence type="ECO:0007829" key="9">
    <source>
        <dbReference type="PeptideAtlas" id="A0A1P8B2X2"/>
    </source>
</evidence>
<keyword evidence="4" id="KW-0732">Signal</keyword>
<keyword evidence="9 10" id="KW-1267">Proteomics identification</keyword>
<reference evidence="6 7" key="1">
    <citation type="journal article" date="1999" name="Nature">
        <title>Sequence and analysis of chromosome 2 of the plant Arabidopsis thaliana.</title>
        <authorList>
            <person name="Lin X."/>
            <person name="Kaul S."/>
            <person name="Rounsley S."/>
            <person name="Shea T.P."/>
            <person name="Benito M.I."/>
            <person name="Town C.D."/>
            <person name="Fujii C.Y."/>
            <person name="Mason T."/>
            <person name="Bowman C.L."/>
            <person name="Barnstead M."/>
            <person name="Feldblyum T.V."/>
            <person name="Buell C.R."/>
            <person name="Ketchum K.A."/>
            <person name="Lee J."/>
            <person name="Ronning C.M."/>
            <person name="Koo H.L."/>
            <person name="Moffat K.S."/>
            <person name="Cronin L.A."/>
            <person name="Shen M."/>
            <person name="Pai G."/>
            <person name="Van Aken S."/>
            <person name="Umayam L."/>
            <person name="Tallon L.J."/>
            <person name="Gill J.E."/>
            <person name="Adams M.D."/>
            <person name="Carrera A.J."/>
            <person name="Creasy T.H."/>
            <person name="Goodman H.M."/>
            <person name="Somerville C.R."/>
            <person name="Copenhaver G.P."/>
            <person name="Preuss D."/>
            <person name="Nierman W.C."/>
            <person name="White O."/>
            <person name="Eisen J.A."/>
            <person name="Salzberg S.L."/>
            <person name="Fraser C.M."/>
            <person name="Venter J.C."/>
        </authorList>
    </citation>
    <scope>NUCLEOTIDE SEQUENCE [LARGE SCALE GENOMIC DNA]</scope>
    <source>
        <strain evidence="7">cv. Columbia</strain>
    </source>
</reference>
<dbReference type="InterPro" id="IPR033113">
    <property type="entry name" value="PLA2_histidine"/>
</dbReference>
<dbReference type="OrthoDB" id="566013at2759"/>
<organism evidence="6 7">
    <name type="scientific">Arabidopsis thaliana</name>
    <name type="common">Mouse-ear cress</name>
    <dbReference type="NCBI Taxonomy" id="3702"/>
    <lineage>
        <taxon>Eukaryota</taxon>
        <taxon>Viridiplantae</taxon>
        <taxon>Streptophyta</taxon>
        <taxon>Embryophyta</taxon>
        <taxon>Tracheophyta</taxon>
        <taxon>Spermatophyta</taxon>
        <taxon>Magnoliopsida</taxon>
        <taxon>eudicotyledons</taxon>
        <taxon>Gunneridae</taxon>
        <taxon>Pentapetalae</taxon>
        <taxon>rosids</taxon>
        <taxon>malvids</taxon>
        <taxon>Brassicales</taxon>
        <taxon>Brassicaceae</taxon>
        <taxon>Camelineae</taxon>
        <taxon>Arabidopsis</taxon>
    </lineage>
</organism>
<dbReference type="GO" id="GO:0006644">
    <property type="term" value="P:phospholipid metabolic process"/>
    <property type="evidence" value="ECO:0007669"/>
    <property type="project" value="InterPro"/>
</dbReference>
<feature type="chain" id="PRO_5010326079" evidence="4">
    <location>
        <begin position="29"/>
        <end position="103"/>
    </location>
</feature>
<dbReference type="ExpressionAtlas" id="A0A1P8B2X2">
    <property type="expression patterns" value="baseline and differential"/>
</dbReference>
<dbReference type="PROSITE" id="PS00118">
    <property type="entry name" value="PA2_HIS"/>
    <property type="match status" value="1"/>
</dbReference>
<evidence type="ECO:0000256" key="1">
    <source>
        <dbReference type="ARBA" id="ARBA00004613"/>
    </source>
</evidence>
<dbReference type="Gene3D" id="1.20.90.10">
    <property type="entry name" value="Phospholipase A2 domain"/>
    <property type="match status" value="1"/>
</dbReference>
<dbReference type="EMBL" id="CP002685">
    <property type="protein sequence ID" value="ANM63250.1"/>
    <property type="molecule type" value="Genomic_DNA"/>
</dbReference>
<dbReference type="SMR" id="A0A1P8B2X2"/>
<dbReference type="InterPro" id="IPR001211">
    <property type="entry name" value="PLA2"/>
</dbReference>
<evidence type="ECO:0000256" key="4">
    <source>
        <dbReference type="SAM" id="SignalP"/>
    </source>
</evidence>
<gene>
    <name evidence="6 8" type="primary">PLA2-BETA</name>
    <name evidence="6" type="synonym">phospholipase A2-beta</name>
    <name evidence="5 6" type="ordered locus">At2g19690</name>
    <name evidence="6" type="ORF">F6F22.28</name>
    <name evidence="6" type="ORF">F6F22_28</name>
</gene>
<evidence type="ECO:0000313" key="7">
    <source>
        <dbReference type="Proteomes" id="UP000006548"/>
    </source>
</evidence>
<dbReference type="RefSeq" id="NP_001325352.1">
    <property type="nucleotide sequence ID" value="NM_001335642.1"/>
</dbReference>
<evidence type="ECO:0007829" key="10">
    <source>
        <dbReference type="ProteomicsDB" id="A0A1P8B2X2"/>
    </source>
</evidence>
<protein>
    <submittedName>
        <fullName evidence="6">Phospholipase A2-beta</fullName>
    </submittedName>
</protein>
<dbReference type="AlphaFoldDB" id="A0A1P8B2X2"/>
<dbReference type="GO" id="GO:0050482">
    <property type="term" value="P:arachidonate secretion"/>
    <property type="evidence" value="ECO:0007669"/>
    <property type="project" value="InterPro"/>
</dbReference>